<dbReference type="Proteomes" id="UP000765507">
    <property type="component" value="Unassembled WGS sequence"/>
</dbReference>
<feature type="non-terminal residue" evidence="2">
    <location>
        <position position="1"/>
    </location>
</feature>
<evidence type="ECO:0000313" key="2">
    <source>
        <dbReference type="EMBL" id="KAG6922063.1"/>
    </source>
</evidence>
<protein>
    <recommendedName>
        <fullName evidence="1">IgGFc-binding protein N-terminal domain-containing protein</fullName>
    </recommendedName>
</protein>
<dbReference type="PANTHER" id="PTHR46534">
    <property type="entry name" value="IGGFC_BINDING DOMAIN-CONTAINING PROTEIN"/>
    <property type="match status" value="1"/>
</dbReference>
<dbReference type="OrthoDB" id="6142386at2759"/>
<gene>
    <name evidence="2" type="ORF">G0U57_003974</name>
</gene>
<reference evidence="2 3" key="1">
    <citation type="journal article" date="2020" name="G3 (Bethesda)">
        <title>Draft Genome of the Common Snapping Turtle, Chelydra serpentina, a Model for Phenotypic Plasticity in Reptiles.</title>
        <authorList>
            <person name="Das D."/>
            <person name="Singh S.K."/>
            <person name="Bierstedt J."/>
            <person name="Erickson A."/>
            <person name="Galli G.L.J."/>
            <person name="Crossley D.A. 2nd"/>
            <person name="Rhen T."/>
        </authorList>
    </citation>
    <scope>NUCLEOTIDE SEQUENCE [LARGE SCALE GENOMIC DNA]</scope>
    <source>
        <strain evidence="2">KW</strain>
    </source>
</reference>
<sequence length="59" mass="6614">IQLQGIADLSGTRIVSEKPVAILVGQRFFCNNTKCNHVFEQLLPVCSWGTTYIIPPLPW</sequence>
<accession>A0A8T1S0K7</accession>
<dbReference type="EMBL" id="JAHGAV010001530">
    <property type="protein sequence ID" value="KAG6922063.1"/>
    <property type="molecule type" value="Genomic_DNA"/>
</dbReference>
<name>A0A8T1S0K7_CHESE</name>
<evidence type="ECO:0000313" key="3">
    <source>
        <dbReference type="Proteomes" id="UP000765507"/>
    </source>
</evidence>
<dbReference type="Pfam" id="PF17517">
    <property type="entry name" value="IgGFc_binding"/>
    <property type="match status" value="1"/>
</dbReference>
<dbReference type="PANTHER" id="PTHR46534:SF2">
    <property type="entry name" value="VWFD DOMAIN-CONTAINING PROTEIN"/>
    <property type="match status" value="1"/>
</dbReference>
<organism evidence="2 3">
    <name type="scientific">Chelydra serpentina</name>
    <name type="common">Snapping turtle</name>
    <name type="synonym">Testudo serpentina</name>
    <dbReference type="NCBI Taxonomy" id="8475"/>
    <lineage>
        <taxon>Eukaryota</taxon>
        <taxon>Metazoa</taxon>
        <taxon>Chordata</taxon>
        <taxon>Craniata</taxon>
        <taxon>Vertebrata</taxon>
        <taxon>Euteleostomi</taxon>
        <taxon>Archelosauria</taxon>
        <taxon>Testudinata</taxon>
        <taxon>Testudines</taxon>
        <taxon>Cryptodira</taxon>
        <taxon>Durocryptodira</taxon>
        <taxon>Americhelydia</taxon>
        <taxon>Chelydroidea</taxon>
        <taxon>Chelydridae</taxon>
        <taxon>Chelydra</taxon>
    </lineage>
</organism>
<evidence type="ECO:0000259" key="1">
    <source>
        <dbReference type="Pfam" id="PF17517"/>
    </source>
</evidence>
<proteinExistence type="predicted"/>
<dbReference type="AlphaFoldDB" id="A0A8T1S0K7"/>
<dbReference type="InterPro" id="IPR035234">
    <property type="entry name" value="IgGFc-bd_N"/>
</dbReference>
<comment type="caution">
    <text evidence="2">The sequence shown here is derived from an EMBL/GenBank/DDBJ whole genome shotgun (WGS) entry which is preliminary data.</text>
</comment>
<keyword evidence="3" id="KW-1185">Reference proteome</keyword>
<feature type="domain" description="IgGFc-binding protein N-terminal" evidence="1">
    <location>
        <begin position="1"/>
        <end position="56"/>
    </location>
</feature>